<keyword evidence="7" id="KW-0539">Nucleus</keyword>
<dbReference type="Proteomes" id="UP000054549">
    <property type="component" value="Unassembled WGS sequence"/>
</dbReference>
<accession>A0A0C2WLG2</accession>
<dbReference type="InterPro" id="IPR027806">
    <property type="entry name" value="HARBI1_dom"/>
</dbReference>
<proteinExistence type="inferred from homology"/>
<dbReference type="EMBL" id="KN818366">
    <property type="protein sequence ID" value="KIL57516.1"/>
    <property type="molecule type" value="Genomic_DNA"/>
</dbReference>
<feature type="compositionally biased region" description="Acidic residues" evidence="8">
    <location>
        <begin position="17"/>
        <end position="38"/>
    </location>
</feature>
<evidence type="ECO:0000313" key="11">
    <source>
        <dbReference type="Proteomes" id="UP000054549"/>
    </source>
</evidence>
<reference evidence="10 11" key="1">
    <citation type="submission" date="2014-04" db="EMBL/GenBank/DDBJ databases">
        <title>Evolutionary Origins and Diversification of the Mycorrhizal Mutualists.</title>
        <authorList>
            <consortium name="DOE Joint Genome Institute"/>
            <consortium name="Mycorrhizal Genomics Consortium"/>
            <person name="Kohler A."/>
            <person name="Kuo A."/>
            <person name="Nagy L.G."/>
            <person name="Floudas D."/>
            <person name="Copeland A."/>
            <person name="Barry K.W."/>
            <person name="Cichocki N."/>
            <person name="Veneault-Fourrey C."/>
            <person name="LaButti K."/>
            <person name="Lindquist E.A."/>
            <person name="Lipzen A."/>
            <person name="Lundell T."/>
            <person name="Morin E."/>
            <person name="Murat C."/>
            <person name="Riley R."/>
            <person name="Ohm R."/>
            <person name="Sun H."/>
            <person name="Tunlid A."/>
            <person name="Henrissat B."/>
            <person name="Grigoriev I.V."/>
            <person name="Hibbett D.S."/>
            <person name="Martin F."/>
        </authorList>
    </citation>
    <scope>NUCLEOTIDE SEQUENCE [LARGE SCALE GENOMIC DNA]</scope>
    <source>
        <strain evidence="10 11">Koide BX008</strain>
    </source>
</reference>
<sequence>DSEDELDSDGYTSWDYSSEDADDERSEDSSESQEEDEVEQSHGPRRLRQLVQKEVEIMFSRRYEQPRTRLPRAPSLLHHTLHVWKNTRPDRFRTNLRVDPMTFDKIVAKIIDDPIFANDSRNAQLPVEEQLGVALFRFGHDGNAASMQKVADWTGLGKGTVHLCTRRVIIAITRPHFMQDAVRMPTPAEKSKAKAWVQKHSCRAWRNGWCFVDGTLVPLCDRPYWFGQSYFDRKQNYSLNIQIINLPNLHIIDFAYGHTGSIHDSTAWEETRCAQEHNKIFVNGEWIWADSAYPVCSNDEQLRRNLSLISKINTWIVAPYKKPDRDIPENEVFNNHLSMLRIRSEHAIGFLKGRFHSLKGLRVYIKNEKTHKIATYWIAACIGIHAFAMLCEE</sequence>
<evidence type="ECO:0000313" key="10">
    <source>
        <dbReference type="EMBL" id="KIL57516.1"/>
    </source>
</evidence>
<organism evidence="10 11">
    <name type="scientific">Amanita muscaria (strain Koide BX008)</name>
    <dbReference type="NCBI Taxonomy" id="946122"/>
    <lineage>
        <taxon>Eukaryota</taxon>
        <taxon>Fungi</taxon>
        <taxon>Dikarya</taxon>
        <taxon>Basidiomycota</taxon>
        <taxon>Agaricomycotina</taxon>
        <taxon>Agaricomycetes</taxon>
        <taxon>Agaricomycetidae</taxon>
        <taxon>Agaricales</taxon>
        <taxon>Pluteineae</taxon>
        <taxon>Amanitaceae</taxon>
        <taxon>Amanita</taxon>
    </lineage>
</organism>
<evidence type="ECO:0000259" key="9">
    <source>
        <dbReference type="Pfam" id="PF13359"/>
    </source>
</evidence>
<dbReference type="AlphaFoldDB" id="A0A0C2WLG2"/>
<comment type="similarity">
    <text evidence="3">Belongs to the HARBI1 family.</text>
</comment>
<dbReference type="STRING" id="946122.A0A0C2WLG2"/>
<feature type="non-terminal residue" evidence="10">
    <location>
        <position position="393"/>
    </location>
</feature>
<feature type="domain" description="DDE Tnp4" evidence="9">
    <location>
        <begin position="212"/>
        <end position="385"/>
    </location>
</feature>
<dbReference type="PANTHER" id="PTHR22930:SF85">
    <property type="entry name" value="GH03217P-RELATED"/>
    <property type="match status" value="1"/>
</dbReference>
<evidence type="ECO:0000256" key="3">
    <source>
        <dbReference type="ARBA" id="ARBA00006958"/>
    </source>
</evidence>
<evidence type="ECO:0000256" key="7">
    <source>
        <dbReference type="ARBA" id="ARBA00023242"/>
    </source>
</evidence>
<dbReference type="OrthoDB" id="2408877at2759"/>
<gene>
    <name evidence="10" type="ORF">M378DRAFT_33627</name>
</gene>
<dbReference type="GO" id="GO:0005634">
    <property type="term" value="C:nucleus"/>
    <property type="evidence" value="ECO:0007669"/>
    <property type="project" value="UniProtKB-SubCell"/>
</dbReference>
<keyword evidence="5" id="KW-0479">Metal-binding</keyword>
<dbReference type="InterPro" id="IPR045249">
    <property type="entry name" value="HARBI1-like"/>
</dbReference>
<comment type="cofactor">
    <cofactor evidence="1">
        <name>a divalent metal cation</name>
        <dbReference type="ChEBI" id="CHEBI:60240"/>
    </cofactor>
</comment>
<dbReference type="InParanoid" id="A0A0C2WLG2"/>
<dbReference type="GO" id="GO:0016787">
    <property type="term" value="F:hydrolase activity"/>
    <property type="evidence" value="ECO:0007669"/>
    <property type="project" value="UniProtKB-KW"/>
</dbReference>
<evidence type="ECO:0000256" key="2">
    <source>
        <dbReference type="ARBA" id="ARBA00004123"/>
    </source>
</evidence>
<evidence type="ECO:0000256" key="5">
    <source>
        <dbReference type="ARBA" id="ARBA00022723"/>
    </source>
</evidence>
<evidence type="ECO:0000256" key="6">
    <source>
        <dbReference type="ARBA" id="ARBA00022801"/>
    </source>
</evidence>
<dbReference type="Pfam" id="PF13359">
    <property type="entry name" value="DDE_Tnp_4"/>
    <property type="match status" value="1"/>
</dbReference>
<protein>
    <recommendedName>
        <fullName evidence="9">DDE Tnp4 domain-containing protein</fullName>
    </recommendedName>
</protein>
<feature type="region of interest" description="Disordered" evidence="8">
    <location>
        <begin position="1"/>
        <end position="47"/>
    </location>
</feature>
<evidence type="ECO:0000256" key="4">
    <source>
        <dbReference type="ARBA" id="ARBA00022722"/>
    </source>
</evidence>
<evidence type="ECO:0000256" key="1">
    <source>
        <dbReference type="ARBA" id="ARBA00001968"/>
    </source>
</evidence>
<dbReference type="HOGENOM" id="CLU_018552_1_4_1"/>
<feature type="non-terminal residue" evidence="10">
    <location>
        <position position="1"/>
    </location>
</feature>
<dbReference type="GO" id="GO:0046872">
    <property type="term" value="F:metal ion binding"/>
    <property type="evidence" value="ECO:0007669"/>
    <property type="project" value="UniProtKB-KW"/>
</dbReference>
<keyword evidence="11" id="KW-1185">Reference proteome</keyword>
<dbReference type="PANTHER" id="PTHR22930">
    <property type="match status" value="1"/>
</dbReference>
<name>A0A0C2WLG2_AMAMK</name>
<keyword evidence="4" id="KW-0540">Nuclease</keyword>
<comment type="subcellular location">
    <subcellularLocation>
        <location evidence="2">Nucleus</location>
    </subcellularLocation>
</comment>
<evidence type="ECO:0000256" key="8">
    <source>
        <dbReference type="SAM" id="MobiDB-lite"/>
    </source>
</evidence>
<dbReference type="GO" id="GO:0004518">
    <property type="term" value="F:nuclease activity"/>
    <property type="evidence" value="ECO:0007669"/>
    <property type="project" value="UniProtKB-KW"/>
</dbReference>
<keyword evidence="6" id="KW-0378">Hydrolase</keyword>